<feature type="compositionally biased region" description="Basic and acidic residues" evidence="1">
    <location>
        <begin position="878"/>
        <end position="893"/>
    </location>
</feature>
<evidence type="ECO:0000313" key="5">
    <source>
        <dbReference type="Proteomes" id="UP000002051"/>
    </source>
</evidence>
<protein>
    <submittedName>
        <fullName evidence="2">COP1-interacting protein, putative</fullName>
    </submittedName>
</protein>
<feature type="region of interest" description="Disordered" evidence="1">
    <location>
        <begin position="705"/>
        <end position="904"/>
    </location>
</feature>
<reference evidence="3" key="5">
    <citation type="journal article" date="2018" name="Nat. Plants">
        <title>Whole-genome landscape of Medicago truncatula symbiotic genes.</title>
        <authorList>
            <person name="Pecrix Y."/>
            <person name="Gamas P."/>
            <person name="Carrere S."/>
        </authorList>
    </citation>
    <scope>NUCLEOTIDE SEQUENCE</scope>
    <source>
        <tissue evidence="3">Leaves</tissue>
    </source>
</reference>
<reference evidence="2 5" key="2">
    <citation type="journal article" date="2014" name="BMC Genomics">
        <title>An improved genome release (version Mt4.0) for the model legume Medicago truncatula.</title>
        <authorList>
            <person name="Tang H."/>
            <person name="Krishnakumar V."/>
            <person name="Bidwell S."/>
            <person name="Rosen B."/>
            <person name="Chan A."/>
            <person name="Zhou S."/>
            <person name="Gentzbittel L."/>
            <person name="Childs K.L."/>
            <person name="Yandell M."/>
            <person name="Gundlach H."/>
            <person name="Mayer K.F."/>
            <person name="Schwartz D.C."/>
            <person name="Town C.D."/>
        </authorList>
    </citation>
    <scope>GENOME REANNOTATION</scope>
    <source>
        <strain evidence="2">A17</strain>
        <strain evidence="4 5">cv. Jemalong A17</strain>
    </source>
</reference>
<dbReference type="ExpressionAtlas" id="A0A072VAF6">
    <property type="expression patterns" value="differential"/>
</dbReference>
<feature type="compositionally biased region" description="Polar residues" evidence="1">
    <location>
        <begin position="273"/>
        <end position="282"/>
    </location>
</feature>
<feature type="compositionally biased region" description="Basic and acidic residues" evidence="1">
    <location>
        <begin position="975"/>
        <end position="991"/>
    </location>
</feature>
<feature type="compositionally biased region" description="Basic and acidic residues" evidence="1">
    <location>
        <begin position="767"/>
        <end position="801"/>
    </location>
</feature>
<dbReference type="PANTHER" id="PTHR31008:SF4">
    <property type="entry name" value="COP1-INTERACTING PROTEIN 7"/>
    <property type="match status" value="1"/>
</dbReference>
<evidence type="ECO:0000313" key="6">
    <source>
        <dbReference type="Proteomes" id="UP000265566"/>
    </source>
</evidence>
<evidence type="ECO:0000313" key="3">
    <source>
        <dbReference type="EMBL" id="RHN75151.1"/>
    </source>
</evidence>
<feature type="compositionally biased region" description="Polar residues" evidence="1">
    <location>
        <begin position="243"/>
        <end position="260"/>
    </location>
</feature>
<feature type="region of interest" description="Disordered" evidence="1">
    <location>
        <begin position="972"/>
        <end position="1010"/>
    </location>
</feature>
<feature type="region of interest" description="Disordered" evidence="1">
    <location>
        <begin position="450"/>
        <end position="475"/>
    </location>
</feature>
<organism evidence="2 5">
    <name type="scientific">Medicago truncatula</name>
    <name type="common">Barrel medic</name>
    <name type="synonym">Medicago tribuloides</name>
    <dbReference type="NCBI Taxonomy" id="3880"/>
    <lineage>
        <taxon>Eukaryota</taxon>
        <taxon>Viridiplantae</taxon>
        <taxon>Streptophyta</taxon>
        <taxon>Embryophyta</taxon>
        <taxon>Tracheophyta</taxon>
        <taxon>Spermatophyta</taxon>
        <taxon>Magnoliopsida</taxon>
        <taxon>eudicotyledons</taxon>
        <taxon>Gunneridae</taxon>
        <taxon>Pentapetalae</taxon>
        <taxon>rosids</taxon>
        <taxon>fabids</taxon>
        <taxon>Fabales</taxon>
        <taxon>Fabaceae</taxon>
        <taxon>Papilionoideae</taxon>
        <taxon>50 kb inversion clade</taxon>
        <taxon>NPAAA clade</taxon>
        <taxon>Hologalegina</taxon>
        <taxon>IRL clade</taxon>
        <taxon>Trifolieae</taxon>
        <taxon>Medicago</taxon>
    </lineage>
</organism>
<feature type="compositionally biased region" description="Basic residues" evidence="1">
    <location>
        <begin position="390"/>
        <end position="401"/>
    </location>
</feature>
<gene>
    <name evidence="4" type="primary">25487381</name>
    <name evidence="2" type="ordered locus">MTR_2g079850</name>
    <name evidence="3" type="ORF">MtrunA17_Chr2g0318031</name>
</gene>
<feature type="compositionally biased region" description="Polar residues" evidence="1">
    <location>
        <begin position="802"/>
        <end position="811"/>
    </location>
</feature>
<evidence type="ECO:0000313" key="4">
    <source>
        <dbReference type="EnsemblPlants" id="KEH38782"/>
    </source>
</evidence>
<name>A0A072VAF6_MEDTR</name>
<dbReference type="EMBL" id="CM001218">
    <property type="protein sequence ID" value="KEH38782.1"/>
    <property type="molecule type" value="Genomic_DNA"/>
</dbReference>
<reference evidence="4" key="3">
    <citation type="submission" date="2015-04" db="UniProtKB">
        <authorList>
            <consortium name="EnsemblPlants"/>
        </authorList>
    </citation>
    <scope>IDENTIFICATION</scope>
    <source>
        <strain evidence="4">cv. Jemalong A17</strain>
    </source>
</reference>
<proteinExistence type="predicted"/>
<reference evidence="2 5" key="1">
    <citation type="journal article" date="2011" name="Nature">
        <title>The Medicago genome provides insight into the evolution of rhizobial symbioses.</title>
        <authorList>
            <person name="Young N.D."/>
            <person name="Debelle F."/>
            <person name="Oldroyd G.E."/>
            <person name="Geurts R."/>
            <person name="Cannon S.B."/>
            <person name="Udvardi M.K."/>
            <person name="Benedito V.A."/>
            <person name="Mayer K.F."/>
            <person name="Gouzy J."/>
            <person name="Schoof H."/>
            <person name="Van de Peer Y."/>
            <person name="Proost S."/>
            <person name="Cook D.R."/>
            <person name="Meyers B.C."/>
            <person name="Spannagl M."/>
            <person name="Cheung F."/>
            <person name="De Mita S."/>
            <person name="Krishnakumar V."/>
            <person name="Gundlach H."/>
            <person name="Zhou S."/>
            <person name="Mudge J."/>
            <person name="Bharti A.K."/>
            <person name="Murray J.D."/>
            <person name="Naoumkina M.A."/>
            <person name="Rosen B."/>
            <person name="Silverstein K.A."/>
            <person name="Tang H."/>
            <person name="Rombauts S."/>
            <person name="Zhao P.X."/>
            <person name="Zhou P."/>
            <person name="Barbe V."/>
            <person name="Bardou P."/>
            <person name="Bechner M."/>
            <person name="Bellec A."/>
            <person name="Berger A."/>
            <person name="Berges H."/>
            <person name="Bidwell S."/>
            <person name="Bisseling T."/>
            <person name="Choisne N."/>
            <person name="Couloux A."/>
            <person name="Denny R."/>
            <person name="Deshpande S."/>
            <person name="Dai X."/>
            <person name="Doyle J.J."/>
            <person name="Dudez A.M."/>
            <person name="Farmer A.D."/>
            <person name="Fouteau S."/>
            <person name="Franken C."/>
            <person name="Gibelin C."/>
            <person name="Gish J."/>
            <person name="Goldstein S."/>
            <person name="Gonzalez A.J."/>
            <person name="Green P.J."/>
            <person name="Hallab A."/>
            <person name="Hartog M."/>
            <person name="Hua A."/>
            <person name="Humphray S.J."/>
            <person name="Jeong D.H."/>
            <person name="Jing Y."/>
            <person name="Jocker A."/>
            <person name="Kenton S.M."/>
            <person name="Kim D.J."/>
            <person name="Klee K."/>
            <person name="Lai H."/>
            <person name="Lang C."/>
            <person name="Lin S."/>
            <person name="Macmil S.L."/>
            <person name="Magdelenat G."/>
            <person name="Matthews L."/>
            <person name="McCorrison J."/>
            <person name="Monaghan E.L."/>
            <person name="Mun J.H."/>
            <person name="Najar F.Z."/>
            <person name="Nicholson C."/>
            <person name="Noirot C."/>
            <person name="O'Bleness M."/>
            <person name="Paule C.R."/>
            <person name="Poulain J."/>
            <person name="Prion F."/>
            <person name="Qin B."/>
            <person name="Qu C."/>
            <person name="Retzel E.F."/>
            <person name="Riddle C."/>
            <person name="Sallet E."/>
            <person name="Samain S."/>
            <person name="Samson N."/>
            <person name="Sanders I."/>
            <person name="Saurat O."/>
            <person name="Scarpelli C."/>
            <person name="Schiex T."/>
            <person name="Segurens B."/>
            <person name="Severin A.J."/>
            <person name="Sherrier D.J."/>
            <person name="Shi R."/>
            <person name="Sims S."/>
            <person name="Singer S.R."/>
            <person name="Sinharoy S."/>
            <person name="Sterck L."/>
            <person name="Viollet A."/>
            <person name="Wang B.B."/>
            <person name="Wang K."/>
            <person name="Wang M."/>
            <person name="Wang X."/>
            <person name="Warfsmann J."/>
            <person name="Weissenbach J."/>
            <person name="White D.D."/>
            <person name="White J.D."/>
            <person name="Wiley G.B."/>
            <person name="Wincker P."/>
            <person name="Xing Y."/>
            <person name="Yang L."/>
            <person name="Yao Z."/>
            <person name="Ying F."/>
            <person name="Zhai J."/>
            <person name="Zhou L."/>
            <person name="Zuber A."/>
            <person name="Denarie J."/>
            <person name="Dixon R.A."/>
            <person name="May G.D."/>
            <person name="Schwartz D.C."/>
            <person name="Rogers J."/>
            <person name="Quetier F."/>
            <person name="Town C.D."/>
            <person name="Roe B.A."/>
        </authorList>
    </citation>
    <scope>NUCLEOTIDE SEQUENCE [LARGE SCALE GENOMIC DNA]</scope>
    <source>
        <strain evidence="2">A17</strain>
        <strain evidence="4 5">cv. Jemalong A17</strain>
    </source>
</reference>
<dbReference type="EMBL" id="PSQE01000002">
    <property type="protein sequence ID" value="RHN75151.1"/>
    <property type="molecule type" value="Genomic_DNA"/>
</dbReference>
<evidence type="ECO:0000256" key="1">
    <source>
        <dbReference type="SAM" id="MobiDB-lite"/>
    </source>
</evidence>
<feature type="region of interest" description="Disordered" evidence="1">
    <location>
        <begin position="239"/>
        <end position="284"/>
    </location>
</feature>
<dbReference type="EnsemblPlants" id="KEH38782">
    <property type="protein sequence ID" value="KEH38782"/>
    <property type="gene ID" value="MTR_2g079850"/>
</dbReference>
<dbReference type="OrthoDB" id="2020180at2759"/>
<dbReference type="GO" id="GO:0009416">
    <property type="term" value="P:response to light stimulus"/>
    <property type="evidence" value="ECO:0000318"/>
    <property type="project" value="GO_Central"/>
</dbReference>
<dbReference type="HOGENOM" id="CLU_008836_1_0_1"/>
<dbReference type="Gramene" id="rna11313">
    <property type="protein sequence ID" value="RHN75151.1"/>
    <property type="gene ID" value="gene11313"/>
</dbReference>
<feature type="region of interest" description="Disordered" evidence="1">
    <location>
        <begin position="112"/>
        <end position="140"/>
    </location>
</feature>
<feature type="compositionally biased region" description="Basic and acidic residues" evidence="1">
    <location>
        <begin position="338"/>
        <end position="350"/>
    </location>
</feature>
<feature type="compositionally biased region" description="Basic residues" evidence="1">
    <location>
        <begin position="351"/>
        <end position="360"/>
    </location>
</feature>
<feature type="region of interest" description="Disordered" evidence="1">
    <location>
        <begin position="1038"/>
        <end position="1064"/>
    </location>
</feature>
<dbReference type="Proteomes" id="UP000265566">
    <property type="component" value="Chromosome 2"/>
</dbReference>
<feature type="compositionally biased region" description="Polar residues" evidence="1">
    <location>
        <begin position="844"/>
        <end position="859"/>
    </location>
</feature>
<feature type="compositionally biased region" description="Basic and acidic residues" evidence="1">
    <location>
        <begin position="705"/>
        <end position="738"/>
    </location>
</feature>
<feature type="compositionally biased region" description="Basic residues" evidence="1">
    <location>
        <begin position="455"/>
        <end position="467"/>
    </location>
</feature>
<dbReference type="KEGG" id="mtr:25487381"/>
<feature type="region of interest" description="Disordered" evidence="1">
    <location>
        <begin position="328"/>
        <end position="401"/>
    </location>
</feature>
<reference evidence="6" key="4">
    <citation type="journal article" date="2018" name="Nat. Plants">
        <title>Whole-genome landscape of Medicago truncatula symbiotic genes.</title>
        <authorList>
            <person name="Pecrix Y."/>
            <person name="Staton S.E."/>
            <person name="Sallet E."/>
            <person name="Lelandais-Briere C."/>
            <person name="Moreau S."/>
            <person name="Carrere S."/>
            <person name="Blein T."/>
            <person name="Jardinaud M.F."/>
            <person name="Latrasse D."/>
            <person name="Zouine M."/>
            <person name="Zahm M."/>
            <person name="Kreplak J."/>
            <person name="Mayjonade B."/>
            <person name="Satge C."/>
            <person name="Perez M."/>
            <person name="Cauet S."/>
            <person name="Marande W."/>
            <person name="Chantry-Darmon C."/>
            <person name="Lopez-Roques C."/>
            <person name="Bouchez O."/>
            <person name="Berard A."/>
            <person name="Debelle F."/>
            <person name="Munos S."/>
            <person name="Bendahmane A."/>
            <person name="Berges H."/>
            <person name="Niebel A."/>
            <person name="Buitink J."/>
            <person name="Frugier F."/>
            <person name="Benhamed M."/>
            <person name="Crespi M."/>
            <person name="Gouzy J."/>
            <person name="Gamas P."/>
        </authorList>
    </citation>
    <scope>NUCLEOTIDE SEQUENCE [LARGE SCALE GENOMIC DNA]</scope>
    <source>
        <strain evidence="6">cv. Jemalong A17</strain>
    </source>
</reference>
<dbReference type="Proteomes" id="UP000002051">
    <property type="component" value="Chromosome 2"/>
</dbReference>
<dbReference type="GO" id="GO:0045893">
    <property type="term" value="P:positive regulation of DNA-templated transcription"/>
    <property type="evidence" value="ECO:0000318"/>
    <property type="project" value="GO_Central"/>
</dbReference>
<sequence length="1095" mass="122572">MDPSSYLDHALFQLTPTRTRCDLMIVASGVSERLASGLLEPFVSHLKCAKDQISKGGYSITLCPESTYAPWFTKATLQRFVRFVSTPEVIERFVTIEKEIVQIEGSSQSNEAEGNVSYAEGRVKRSTISSNQDGNEENSRVRLQRVLDNRKAMLCKEQAMAYARALVAGFYPESMDDLICFADAFGASRLREACLNFLELCKQKNEDKLWMDEIAAMQVSSQPVLPYLRTSGIILAGEDDSGSKINGTGDASVSDSTPSHASFDIGQDYSLPASVQTPSSDGRAQMLRSWPNHHPQYIHNFQGHAFQQTPPYQGYMYPGMQVPSPYYPGNMQWPPNGDRSHIVHDQEMDSHKKKKKKNKKSQVLDHSEEDESTASSESTYESDSDDNSKRSNKKHGKKSSRKVVIRNINYITSKGDGEKGSITEGSLSNEEEFINGNSLKHKVEEAVASLEKRNRPTSRQHKKQHSAKPHDMLNGSRNADSIGIKGDNNWDAFQNLLLIDDDDSTHDIEKQPMRFQEEYTMTKKYENGRSNEFNHHEEGVTKTRVVSNDSLRVEYFNEGKDGSTFMQTKKITNEELLLSQRNNESGSYYVSSSARDYLPVEKNKKGILADDSFMIQDRPSQYQFNSQTAPDISLVSDVIGAAEFTNGTQEGSHKKTDALISHEPDDLLMVLDRDSAVQQNGAPWRMEMDNENNISLYEANKKISDAKTERNHVSNHEGADKKNTEVKSGKVSSKEAKSKAPNASKTKSDIMSRSRTLPGSRSTATKSKSEKEEENRKRREELMMQRQKRIAERSALKKTGTEAKTSLTSARKGNPKIHPSNGETKKHNKPVLRSSTIDRLATARVTQQKVSPSQVNSGPTKKPSLKANKLVPLQKKQLQKEVKSSNHKEDAHKTKGKVLSKSGTKTKNEIKTSVGLPVKPDATEAVEQSNNNHGLKDIGVLTKASPEKHLRHLTSEREIMHENIGQLRTDSSLSNHDHAMRGSQSRNEEVSYKLPSLHGDNNQPRHNTDMITNSTAAIPNKPLIYTAVNSKVNQEIEESNATSPKVSEIQISTPPPSNQAMQESIHNRKKWINDEVDSSKVAKGFRKLIFFGRRS</sequence>
<feature type="compositionally biased region" description="Polar residues" evidence="1">
    <location>
        <begin position="999"/>
        <end position="1010"/>
    </location>
</feature>
<dbReference type="STRING" id="3880.A0A072VAF6"/>
<evidence type="ECO:0000313" key="2">
    <source>
        <dbReference type="EMBL" id="KEH38782.1"/>
    </source>
</evidence>
<dbReference type="PANTHER" id="PTHR31008">
    <property type="entry name" value="COP1-INTERACTING PROTEIN-RELATED"/>
    <property type="match status" value="1"/>
</dbReference>
<accession>A0A072VAF6</accession>
<dbReference type="AlphaFoldDB" id="A0A072VAF6"/>
<keyword evidence="5" id="KW-1185">Reference proteome</keyword>